<comment type="subcellular location">
    <subcellularLocation>
        <location evidence="1">Membrane</location>
        <topology evidence="1">Multi-pass membrane protein</topology>
    </subcellularLocation>
</comment>
<feature type="compositionally biased region" description="Polar residues" evidence="5">
    <location>
        <begin position="205"/>
        <end position="224"/>
    </location>
</feature>
<name>A0A0F7SU49_PHARH</name>
<protein>
    <submittedName>
        <fullName evidence="7">Uncharacterized conserved protein</fullName>
    </submittedName>
</protein>
<accession>A0A0F7SU49</accession>
<feature type="transmembrane region" description="Helical" evidence="6">
    <location>
        <begin position="315"/>
        <end position="334"/>
    </location>
</feature>
<dbReference type="Gene3D" id="1.10.3730.20">
    <property type="match status" value="1"/>
</dbReference>
<feature type="transmembrane region" description="Helical" evidence="6">
    <location>
        <begin position="61"/>
        <end position="80"/>
    </location>
</feature>
<evidence type="ECO:0000256" key="4">
    <source>
        <dbReference type="ARBA" id="ARBA00023136"/>
    </source>
</evidence>
<sequence length="608" mass="65050">MTEPPSDQTATDGPISLWVGISIGLVSSFVQSLGLTIQRKSHTINQQAHPDNRKVEWKRPLWLIGFAIFITSNVLGTIFQVGALPIVVLAPLGAISLLWNALFARFLLGDSFTRFMILGTILITTGAILIATFGVVPEPSHTIDDLVRLFGRPQWTTYISILAAAVVLALVTSHILEHFMWKRIDSQPGPIQLPVSPSLGPTRPLPSTASPSKPCSDDGTSSESPCAPNACSSPERRTQLLLSLSYAAISGTLSGLCLLIAKSAIELLLITISHPSSNQFNSLTTVYLVVSLVILALAQLIYLNKALRLASPTAVCPVAFSFYNVSSVFGGLVYFNQLNVLTDLSVALVCVGVAVLLAGVGVVSLTGEKGAGGVDVGVWVEEAESEIDETGYRDDEDETNDPEEQRRRLLNKIDYHNPWKVEEEGEEEEASISQAGARTQGSGLGLGLNVNVSPEHVDNATLSPSSSGETDKKSRPKPTLSLIHPSRRSSTDAIPTSFPSPLSPSTATSRRSSVNSPRRYIPSSHFPLSPHLHHHHSHSQSNSQHNTHHSHPEDGMPVDFAPHAVFSIGLGAASPGFKLRGSTNLTSSSGSGSESKRISEEFGRGVQG</sequence>
<evidence type="ECO:0000256" key="1">
    <source>
        <dbReference type="ARBA" id="ARBA00004141"/>
    </source>
</evidence>
<feature type="transmembrane region" description="Helical" evidence="6">
    <location>
        <begin position="155"/>
        <end position="176"/>
    </location>
</feature>
<keyword evidence="4 6" id="KW-0472">Membrane</keyword>
<dbReference type="GO" id="GO:0016020">
    <property type="term" value="C:membrane"/>
    <property type="evidence" value="ECO:0007669"/>
    <property type="project" value="UniProtKB-SubCell"/>
</dbReference>
<feature type="compositionally biased region" description="Polar residues" evidence="5">
    <location>
        <begin position="431"/>
        <end position="440"/>
    </location>
</feature>
<evidence type="ECO:0000256" key="2">
    <source>
        <dbReference type="ARBA" id="ARBA00022692"/>
    </source>
</evidence>
<feature type="transmembrane region" description="Helical" evidence="6">
    <location>
        <begin position="346"/>
        <end position="365"/>
    </location>
</feature>
<evidence type="ECO:0000256" key="5">
    <source>
        <dbReference type="SAM" id="MobiDB-lite"/>
    </source>
</evidence>
<dbReference type="SUPFAM" id="SSF103481">
    <property type="entry name" value="Multidrug resistance efflux transporter EmrE"/>
    <property type="match status" value="1"/>
</dbReference>
<evidence type="ECO:0000256" key="3">
    <source>
        <dbReference type="ARBA" id="ARBA00022989"/>
    </source>
</evidence>
<dbReference type="GO" id="GO:0015095">
    <property type="term" value="F:magnesium ion transmembrane transporter activity"/>
    <property type="evidence" value="ECO:0007669"/>
    <property type="project" value="InterPro"/>
</dbReference>
<organism evidence="7">
    <name type="scientific">Phaffia rhodozyma</name>
    <name type="common">Yeast</name>
    <name type="synonym">Xanthophyllomyces dendrorhous</name>
    <dbReference type="NCBI Taxonomy" id="264483"/>
    <lineage>
        <taxon>Eukaryota</taxon>
        <taxon>Fungi</taxon>
        <taxon>Dikarya</taxon>
        <taxon>Basidiomycota</taxon>
        <taxon>Agaricomycotina</taxon>
        <taxon>Tremellomycetes</taxon>
        <taxon>Cystofilobasidiales</taxon>
        <taxon>Mrakiaceae</taxon>
        <taxon>Phaffia</taxon>
    </lineage>
</organism>
<feature type="compositionally biased region" description="Low complexity" evidence="5">
    <location>
        <begin position="495"/>
        <end position="513"/>
    </location>
</feature>
<feature type="region of interest" description="Disordered" evidence="5">
    <location>
        <begin position="195"/>
        <end position="230"/>
    </location>
</feature>
<feature type="transmembrane region" description="Helical" evidence="6">
    <location>
        <begin position="15"/>
        <end position="37"/>
    </location>
</feature>
<dbReference type="AlphaFoldDB" id="A0A0F7SU49"/>
<reference evidence="7" key="1">
    <citation type="submission" date="2014-08" db="EMBL/GenBank/DDBJ databases">
        <authorList>
            <person name="Sharma Rahul"/>
            <person name="Thines Marco"/>
        </authorList>
    </citation>
    <scope>NUCLEOTIDE SEQUENCE</scope>
</reference>
<feature type="transmembrane region" description="Helical" evidence="6">
    <location>
        <begin position="115"/>
        <end position="135"/>
    </location>
</feature>
<dbReference type="InterPro" id="IPR008521">
    <property type="entry name" value="Mg_trans_NIPA"/>
</dbReference>
<feature type="compositionally biased region" description="Low complexity" evidence="5">
    <location>
        <begin position="583"/>
        <end position="593"/>
    </location>
</feature>
<evidence type="ECO:0000313" key="7">
    <source>
        <dbReference type="EMBL" id="CED83493.1"/>
    </source>
</evidence>
<feature type="compositionally biased region" description="Basic and acidic residues" evidence="5">
    <location>
        <begin position="403"/>
        <end position="422"/>
    </location>
</feature>
<feature type="transmembrane region" description="Helical" evidence="6">
    <location>
        <begin position="86"/>
        <end position="108"/>
    </location>
</feature>
<dbReference type="PANTHER" id="PTHR12570">
    <property type="match status" value="1"/>
</dbReference>
<feature type="region of interest" description="Disordered" evidence="5">
    <location>
        <begin position="583"/>
        <end position="608"/>
    </location>
</feature>
<dbReference type="InterPro" id="IPR037185">
    <property type="entry name" value="EmrE-like"/>
</dbReference>
<feature type="region of interest" description="Disordered" evidence="5">
    <location>
        <begin position="386"/>
        <end position="560"/>
    </location>
</feature>
<feature type="transmembrane region" description="Helical" evidence="6">
    <location>
        <begin position="285"/>
        <end position="303"/>
    </location>
</feature>
<dbReference type="EMBL" id="LN483142">
    <property type="protein sequence ID" value="CED83493.1"/>
    <property type="molecule type" value="Genomic_DNA"/>
</dbReference>
<feature type="compositionally biased region" description="Basic and acidic residues" evidence="5">
    <location>
        <begin position="594"/>
        <end position="608"/>
    </location>
</feature>
<feature type="compositionally biased region" description="Acidic residues" evidence="5">
    <location>
        <begin position="386"/>
        <end position="402"/>
    </location>
</feature>
<dbReference type="Pfam" id="PF05653">
    <property type="entry name" value="Mg_trans_NIPA"/>
    <property type="match status" value="2"/>
</dbReference>
<proteinExistence type="predicted"/>
<keyword evidence="2 6" id="KW-0812">Transmembrane</keyword>
<keyword evidence="3 6" id="KW-1133">Transmembrane helix</keyword>
<evidence type="ECO:0000256" key="6">
    <source>
        <dbReference type="SAM" id="Phobius"/>
    </source>
</evidence>
<dbReference type="PANTHER" id="PTHR12570:SF86">
    <property type="entry name" value="ADR321CP"/>
    <property type="match status" value="1"/>
</dbReference>